<gene>
    <name evidence="2" type="ORF">ACFFX0_22240</name>
</gene>
<proteinExistence type="predicted"/>
<evidence type="ECO:0000256" key="1">
    <source>
        <dbReference type="SAM" id="MobiDB-lite"/>
    </source>
</evidence>
<accession>A0ABV5G4A7</accession>
<protein>
    <submittedName>
        <fullName evidence="2">Uncharacterized protein</fullName>
    </submittedName>
</protein>
<feature type="compositionally biased region" description="Basic residues" evidence="1">
    <location>
        <begin position="28"/>
        <end position="39"/>
    </location>
</feature>
<dbReference type="EMBL" id="JBHMFI010000001">
    <property type="protein sequence ID" value="MFB9073773.1"/>
    <property type="molecule type" value="Genomic_DNA"/>
</dbReference>
<dbReference type="Proteomes" id="UP001589575">
    <property type="component" value="Unassembled WGS sequence"/>
</dbReference>
<feature type="compositionally biased region" description="Low complexity" evidence="1">
    <location>
        <begin position="40"/>
        <end position="51"/>
    </location>
</feature>
<name>A0ABV5G4A7_9MICC</name>
<keyword evidence="3" id="KW-1185">Reference proteome</keyword>
<organism evidence="2 3">
    <name type="scientific">Citricoccus parietis</name>
    <dbReference type="NCBI Taxonomy" id="592307"/>
    <lineage>
        <taxon>Bacteria</taxon>
        <taxon>Bacillati</taxon>
        <taxon>Actinomycetota</taxon>
        <taxon>Actinomycetes</taxon>
        <taxon>Micrococcales</taxon>
        <taxon>Micrococcaceae</taxon>
        <taxon>Citricoccus</taxon>
    </lineage>
</organism>
<feature type="compositionally biased region" description="Polar residues" evidence="1">
    <location>
        <begin position="9"/>
        <end position="22"/>
    </location>
</feature>
<feature type="region of interest" description="Disordered" evidence="1">
    <location>
        <begin position="1"/>
        <end position="51"/>
    </location>
</feature>
<comment type="caution">
    <text evidence="2">The sequence shown here is derived from an EMBL/GenBank/DDBJ whole genome shotgun (WGS) entry which is preliminary data.</text>
</comment>
<reference evidence="2 3" key="1">
    <citation type="submission" date="2024-09" db="EMBL/GenBank/DDBJ databases">
        <authorList>
            <person name="Sun Q."/>
            <person name="Mori K."/>
        </authorList>
    </citation>
    <scope>NUCLEOTIDE SEQUENCE [LARGE SCALE GENOMIC DNA]</scope>
    <source>
        <strain evidence="2 3">CCM 7609</strain>
    </source>
</reference>
<evidence type="ECO:0000313" key="3">
    <source>
        <dbReference type="Proteomes" id="UP001589575"/>
    </source>
</evidence>
<sequence length="51" mass="5793">MASERSAEVSGSSGSPERSTAISWPPRHWSRRHPSRVGRPRPWSPSRSPRR</sequence>
<evidence type="ECO:0000313" key="2">
    <source>
        <dbReference type="EMBL" id="MFB9073773.1"/>
    </source>
</evidence>